<proteinExistence type="predicted"/>
<reference evidence="3" key="2">
    <citation type="journal article" date="2013" name="PLoS Genet.">
        <title>Comparative genome structure, secondary metabolite, and effector coding capacity across Cochliobolus pathogens.</title>
        <authorList>
            <person name="Condon B.J."/>
            <person name="Leng Y."/>
            <person name="Wu D."/>
            <person name="Bushley K.E."/>
            <person name="Ohm R.A."/>
            <person name="Otillar R."/>
            <person name="Martin J."/>
            <person name="Schackwitz W."/>
            <person name="Grimwood J."/>
            <person name="MohdZainudin N."/>
            <person name="Xue C."/>
            <person name="Wang R."/>
            <person name="Manning V.A."/>
            <person name="Dhillon B."/>
            <person name="Tu Z.J."/>
            <person name="Steffenson B.J."/>
            <person name="Salamov A."/>
            <person name="Sun H."/>
            <person name="Lowry S."/>
            <person name="LaButti K."/>
            <person name="Han J."/>
            <person name="Copeland A."/>
            <person name="Lindquist E."/>
            <person name="Barry K."/>
            <person name="Schmutz J."/>
            <person name="Baker S.E."/>
            <person name="Ciuffetti L.M."/>
            <person name="Grigoriev I.V."/>
            <person name="Zhong S."/>
            <person name="Turgeon B.G."/>
        </authorList>
    </citation>
    <scope>NUCLEOTIDE SEQUENCE [LARGE SCALE GENOMIC DNA]</scope>
    <source>
        <strain evidence="3">C5 / ATCC 48332 / race O</strain>
    </source>
</reference>
<keyword evidence="3" id="KW-1185">Reference proteome</keyword>
<dbReference type="AlphaFoldDB" id="M2TJ79"/>
<protein>
    <submittedName>
        <fullName evidence="2">Uncharacterized protein</fullName>
    </submittedName>
</protein>
<name>M2TJ79_COCH5</name>
<evidence type="ECO:0000313" key="2">
    <source>
        <dbReference type="EMBL" id="EMD97475.1"/>
    </source>
</evidence>
<dbReference type="Proteomes" id="UP000016936">
    <property type="component" value="Unassembled WGS sequence"/>
</dbReference>
<dbReference type="EMBL" id="KB445569">
    <property type="protein sequence ID" value="EMD97475.1"/>
    <property type="molecule type" value="Genomic_DNA"/>
</dbReference>
<evidence type="ECO:0000256" key="1">
    <source>
        <dbReference type="SAM" id="MobiDB-lite"/>
    </source>
</evidence>
<dbReference type="OrthoDB" id="3693126at2759"/>
<dbReference type="OMA" id="FPLSHCH"/>
<organism evidence="2 3">
    <name type="scientific">Cochliobolus heterostrophus (strain C5 / ATCC 48332 / race O)</name>
    <name type="common">Southern corn leaf blight fungus</name>
    <name type="synonym">Bipolaris maydis</name>
    <dbReference type="NCBI Taxonomy" id="701091"/>
    <lineage>
        <taxon>Eukaryota</taxon>
        <taxon>Fungi</taxon>
        <taxon>Dikarya</taxon>
        <taxon>Ascomycota</taxon>
        <taxon>Pezizomycotina</taxon>
        <taxon>Dothideomycetes</taxon>
        <taxon>Pleosporomycetidae</taxon>
        <taxon>Pleosporales</taxon>
        <taxon>Pleosporineae</taxon>
        <taxon>Pleosporaceae</taxon>
        <taxon>Bipolaris</taxon>
    </lineage>
</organism>
<reference evidence="2 3" key="1">
    <citation type="journal article" date="2012" name="PLoS Pathog.">
        <title>Diverse lifestyles and strategies of plant pathogenesis encoded in the genomes of eighteen Dothideomycetes fungi.</title>
        <authorList>
            <person name="Ohm R.A."/>
            <person name="Feau N."/>
            <person name="Henrissat B."/>
            <person name="Schoch C.L."/>
            <person name="Horwitz B.A."/>
            <person name="Barry K.W."/>
            <person name="Condon B.J."/>
            <person name="Copeland A.C."/>
            <person name="Dhillon B."/>
            <person name="Glaser F."/>
            <person name="Hesse C.N."/>
            <person name="Kosti I."/>
            <person name="LaButti K."/>
            <person name="Lindquist E.A."/>
            <person name="Lucas S."/>
            <person name="Salamov A.A."/>
            <person name="Bradshaw R.E."/>
            <person name="Ciuffetti L."/>
            <person name="Hamelin R.C."/>
            <person name="Kema G.H.J."/>
            <person name="Lawrence C."/>
            <person name="Scott J.A."/>
            <person name="Spatafora J.W."/>
            <person name="Turgeon B.G."/>
            <person name="de Wit P.J.G.M."/>
            <person name="Zhong S."/>
            <person name="Goodwin S.B."/>
            <person name="Grigoriev I.V."/>
        </authorList>
    </citation>
    <scope>NUCLEOTIDE SEQUENCE [LARGE SCALE GENOMIC DNA]</scope>
    <source>
        <strain evidence="3">C5 / ATCC 48332 / race O</strain>
    </source>
</reference>
<accession>M2TJ79</accession>
<dbReference type="HOGENOM" id="CLU_1686395_0_0_1"/>
<sequence length="156" mass="17010">MAGRPEASTGDDCDSRTARGPARADTTAAEPRTSDFQAISSRIRAAGRRVRASRQRQASRVPAFRQLTSLGLTQLEFSASLAVVTRNLLVLSTYYITLCLQSSLALGVESGHPPDRLTTIAQPDRLTPPAARHTEPTLQFPLSHCHCYQFPWPPPA</sequence>
<gene>
    <name evidence="2" type="ORF">COCHEDRAFT_1151113</name>
</gene>
<evidence type="ECO:0000313" key="3">
    <source>
        <dbReference type="Proteomes" id="UP000016936"/>
    </source>
</evidence>
<feature type="region of interest" description="Disordered" evidence="1">
    <location>
        <begin position="1"/>
        <end position="38"/>
    </location>
</feature>